<protein>
    <recommendedName>
        <fullName evidence="2">alanine--tRNA ligase</fullName>
        <ecNumber evidence="2">6.1.1.7</ecNumber>
    </recommendedName>
</protein>
<keyword evidence="5" id="KW-0547">Nucleotide-binding</keyword>
<dbReference type="InterPro" id="IPR050058">
    <property type="entry name" value="Ala-tRNA_ligase"/>
</dbReference>
<comment type="similarity">
    <text evidence="1">Belongs to the class-II aminoacyl-tRNA synthetase family.</text>
</comment>
<dbReference type="Pfam" id="PF01411">
    <property type="entry name" value="tRNA-synt_2c"/>
    <property type="match status" value="1"/>
</dbReference>
<evidence type="ECO:0000256" key="1">
    <source>
        <dbReference type="ARBA" id="ARBA00008226"/>
    </source>
</evidence>
<dbReference type="InterPro" id="IPR018165">
    <property type="entry name" value="Ala-tRNA-synth_IIc_core"/>
</dbReference>
<dbReference type="PRINTS" id="PR00980">
    <property type="entry name" value="TRNASYNTHALA"/>
</dbReference>
<evidence type="ECO:0000256" key="4">
    <source>
        <dbReference type="ARBA" id="ARBA00022598"/>
    </source>
</evidence>
<keyword evidence="3" id="KW-0820">tRNA-binding</keyword>
<evidence type="ECO:0000256" key="8">
    <source>
        <dbReference type="ARBA" id="ARBA00022917"/>
    </source>
</evidence>
<gene>
    <name evidence="11" type="ORF">A2717_03320</name>
</gene>
<evidence type="ECO:0000256" key="9">
    <source>
        <dbReference type="ARBA" id="ARBA00023146"/>
    </source>
</evidence>
<dbReference type="PROSITE" id="PS50860">
    <property type="entry name" value="AA_TRNA_LIGASE_II_ALA"/>
    <property type="match status" value="1"/>
</dbReference>
<dbReference type="GO" id="GO:0002161">
    <property type="term" value="F:aminoacyl-tRNA deacylase activity"/>
    <property type="evidence" value="ECO:0007669"/>
    <property type="project" value="TreeGrafter"/>
</dbReference>
<dbReference type="Gene3D" id="3.30.54.20">
    <property type="match status" value="1"/>
</dbReference>
<evidence type="ECO:0000256" key="3">
    <source>
        <dbReference type="ARBA" id="ARBA00022555"/>
    </source>
</evidence>
<dbReference type="STRING" id="1817821.A2717_03320"/>
<accession>A0A1F5N7L6</accession>
<dbReference type="CDD" id="cd00673">
    <property type="entry name" value="AlaRS_core"/>
    <property type="match status" value="1"/>
</dbReference>
<dbReference type="Proteomes" id="UP000177610">
    <property type="component" value="Unassembled WGS sequence"/>
</dbReference>
<evidence type="ECO:0000256" key="5">
    <source>
        <dbReference type="ARBA" id="ARBA00022741"/>
    </source>
</evidence>
<evidence type="ECO:0000313" key="12">
    <source>
        <dbReference type="Proteomes" id="UP000177610"/>
    </source>
</evidence>
<evidence type="ECO:0000313" key="11">
    <source>
        <dbReference type="EMBL" id="OGE73639.1"/>
    </source>
</evidence>
<proteinExistence type="inferred from homology"/>
<name>A0A1F5N7L6_9BACT</name>
<dbReference type="Gene3D" id="3.30.980.10">
    <property type="entry name" value="Threonyl-trna Synthetase, Chain A, domain 2"/>
    <property type="match status" value="1"/>
</dbReference>
<reference evidence="11 12" key="1">
    <citation type="journal article" date="2016" name="Nat. Commun.">
        <title>Thousands of microbial genomes shed light on interconnected biogeochemical processes in an aquifer system.</title>
        <authorList>
            <person name="Anantharaman K."/>
            <person name="Brown C.T."/>
            <person name="Hug L.A."/>
            <person name="Sharon I."/>
            <person name="Castelle C.J."/>
            <person name="Probst A.J."/>
            <person name="Thomas B.C."/>
            <person name="Singh A."/>
            <person name="Wilkins M.J."/>
            <person name="Karaoz U."/>
            <person name="Brodie E.L."/>
            <person name="Williams K.H."/>
            <person name="Hubbard S.S."/>
            <person name="Banfield J.F."/>
        </authorList>
    </citation>
    <scope>NUCLEOTIDE SEQUENCE [LARGE SCALE GENOMIC DNA]</scope>
</reference>
<dbReference type="GO" id="GO:0005524">
    <property type="term" value="F:ATP binding"/>
    <property type="evidence" value="ECO:0007669"/>
    <property type="project" value="UniProtKB-KW"/>
</dbReference>
<sequence>MNSSEIRDKFLKFFESKGHKIVPSASLIPVNDPSVLFTTAGMQQFKPYYLNPDSAPAKSVTSVQKCIRTSDIDEVGDDTHLTFFEMLGNFSFGGYGKKEAIEYAHEFITKGLNLTIDYVSVFKGEEGIPADTESESIWKAIDSNIIVKLSGRQDNFWGPTGDEGPCGPTTEIYVNGLEIWNIVFNQYFQTKNKKFQPLKFVGIDTGMGLERLLTVVQKIKNVYETDLFDGPIGKLNPEISTRDKRIILDHIRAATFLIDDGVIPSNKEQGYVLRRLMRRVITLEELYNKKNIDISPYLIIDEFVLKFKGIYNLEEKAIIQVWRNESDKFYKTLQLGLKELEKTEDLNAATAFRLYESFGLPFEVIKEVAGPKAQSLKREKFEEEFKKHQELSRTASAGQFKGGLADHSEKVVRLHTATHLLNAALRKVLGSEVWQKGSNITEERTRFDFTHKQKMTDEEKSEVEKLVNEWVKRDLRVKREEMSFDQAQNLGAIGVFGEKYPETVSVYTIYDPQSNAVVSREFCGGPHVEHTGAIGEVKIQKEEAVSAGVRRIKAIIN</sequence>
<dbReference type="SUPFAM" id="SSF55681">
    <property type="entry name" value="Class II aaRS and biotin synthetases"/>
    <property type="match status" value="1"/>
</dbReference>
<evidence type="ECO:0000256" key="2">
    <source>
        <dbReference type="ARBA" id="ARBA00013168"/>
    </source>
</evidence>
<dbReference type="InterPro" id="IPR012947">
    <property type="entry name" value="tRNA_SAD"/>
</dbReference>
<dbReference type="GO" id="GO:0006419">
    <property type="term" value="P:alanyl-tRNA aminoacylation"/>
    <property type="evidence" value="ECO:0007669"/>
    <property type="project" value="InterPro"/>
</dbReference>
<dbReference type="Pfam" id="PF07973">
    <property type="entry name" value="tRNA_SAD"/>
    <property type="match status" value="1"/>
</dbReference>
<dbReference type="InterPro" id="IPR045864">
    <property type="entry name" value="aa-tRNA-synth_II/BPL/LPL"/>
</dbReference>
<dbReference type="PANTHER" id="PTHR11777:SF9">
    <property type="entry name" value="ALANINE--TRNA LIGASE, CYTOPLASMIC"/>
    <property type="match status" value="1"/>
</dbReference>
<dbReference type="FunFam" id="3.30.980.10:FF:000004">
    <property type="entry name" value="Alanine--tRNA ligase, cytoplasmic"/>
    <property type="match status" value="1"/>
</dbReference>
<keyword evidence="9" id="KW-0030">Aminoacyl-tRNA synthetase</keyword>
<keyword evidence="8" id="KW-0648">Protein biosynthesis</keyword>
<dbReference type="InterPro" id="IPR018163">
    <property type="entry name" value="Thr/Ala-tRNA-synth_IIc_edit"/>
</dbReference>
<organism evidence="11 12">
    <name type="scientific">Candidatus Doudnabacteria bacterium RIFCSPHIGHO2_01_FULL_41_86</name>
    <dbReference type="NCBI Taxonomy" id="1817821"/>
    <lineage>
        <taxon>Bacteria</taxon>
        <taxon>Candidatus Doudnaibacteriota</taxon>
    </lineage>
</organism>
<feature type="domain" description="Alanyl-transfer RNA synthetases family profile" evidence="10">
    <location>
        <begin position="1"/>
        <end position="557"/>
    </location>
</feature>
<dbReference type="InterPro" id="IPR018162">
    <property type="entry name" value="Ala-tRNA-ligase_IIc_anticod-bd"/>
</dbReference>
<dbReference type="Gene3D" id="3.30.930.10">
    <property type="entry name" value="Bira Bifunctional Protein, Domain 2"/>
    <property type="match status" value="1"/>
</dbReference>
<evidence type="ECO:0000256" key="7">
    <source>
        <dbReference type="ARBA" id="ARBA00022884"/>
    </source>
</evidence>
<dbReference type="GO" id="GO:0000049">
    <property type="term" value="F:tRNA binding"/>
    <property type="evidence" value="ECO:0007669"/>
    <property type="project" value="UniProtKB-KW"/>
</dbReference>
<dbReference type="SUPFAM" id="SSF101353">
    <property type="entry name" value="Putative anticodon-binding domain of alanyl-tRNA synthetase (AlaRS)"/>
    <property type="match status" value="1"/>
</dbReference>
<dbReference type="EC" id="6.1.1.7" evidence="2"/>
<evidence type="ECO:0000256" key="6">
    <source>
        <dbReference type="ARBA" id="ARBA00022840"/>
    </source>
</evidence>
<keyword evidence="7" id="KW-0694">RNA-binding</keyword>
<dbReference type="InterPro" id="IPR018164">
    <property type="entry name" value="Ala-tRNA-synth_IIc_N"/>
</dbReference>
<keyword evidence="4" id="KW-0436">Ligase</keyword>
<dbReference type="PANTHER" id="PTHR11777">
    <property type="entry name" value="ALANYL-TRNA SYNTHETASE"/>
    <property type="match status" value="1"/>
</dbReference>
<comment type="caution">
    <text evidence="11">The sequence shown here is derived from an EMBL/GenBank/DDBJ whole genome shotgun (WGS) entry which is preliminary data.</text>
</comment>
<dbReference type="SUPFAM" id="SSF55186">
    <property type="entry name" value="ThrRS/AlaRS common domain"/>
    <property type="match status" value="1"/>
</dbReference>
<dbReference type="SMART" id="SM00863">
    <property type="entry name" value="tRNA_SAD"/>
    <property type="match status" value="1"/>
</dbReference>
<dbReference type="EMBL" id="MFEH01000005">
    <property type="protein sequence ID" value="OGE73639.1"/>
    <property type="molecule type" value="Genomic_DNA"/>
</dbReference>
<dbReference type="InterPro" id="IPR002318">
    <property type="entry name" value="Ala-tRNA-lgiase_IIc"/>
</dbReference>
<keyword evidence="6" id="KW-0067">ATP-binding</keyword>
<dbReference type="GO" id="GO:0005829">
    <property type="term" value="C:cytosol"/>
    <property type="evidence" value="ECO:0007669"/>
    <property type="project" value="TreeGrafter"/>
</dbReference>
<evidence type="ECO:0000259" key="10">
    <source>
        <dbReference type="PROSITE" id="PS50860"/>
    </source>
</evidence>
<dbReference type="GO" id="GO:0004813">
    <property type="term" value="F:alanine-tRNA ligase activity"/>
    <property type="evidence" value="ECO:0007669"/>
    <property type="project" value="UniProtKB-EC"/>
</dbReference>
<dbReference type="AlphaFoldDB" id="A0A1F5N7L6"/>